<protein>
    <submittedName>
        <fullName evidence="2">Uncharacterized protein</fullName>
    </submittedName>
</protein>
<feature type="region of interest" description="Disordered" evidence="1">
    <location>
        <begin position="93"/>
        <end position="143"/>
    </location>
</feature>
<accession>A0A1E3I259</accession>
<feature type="compositionally biased region" description="Basic and acidic residues" evidence="1">
    <location>
        <begin position="109"/>
        <end position="129"/>
    </location>
</feature>
<dbReference type="RefSeq" id="XP_018996674.1">
    <property type="nucleotide sequence ID" value="XM_019134247.1"/>
</dbReference>
<evidence type="ECO:0000313" key="3">
    <source>
        <dbReference type="Proteomes" id="UP000094065"/>
    </source>
</evidence>
<evidence type="ECO:0000256" key="1">
    <source>
        <dbReference type="SAM" id="MobiDB-lite"/>
    </source>
</evidence>
<sequence>MSSYQDRKTLEENGISHIDAHGTCFRLVTDTDTNGTPTGSRIEQLNLPAISWNYGDGAQIKMSDRDALEQARVRAYRSAGDALRIPEIQSSSMKRFYSGHKSKSRKSRRESGKTSGGEESRSRTHDDPAHGGQGSSTTAAATMPEGDHSLSYEVMTPEQAANLFKSLTAEELHSLEFGTGQYQPSEQIDHSEMINAYLSGDGAASAPYTEELDFDSWLAQ</sequence>
<organism evidence="2 3">
    <name type="scientific">Cryptococcus amylolentus CBS 6039</name>
    <dbReference type="NCBI Taxonomy" id="1295533"/>
    <lineage>
        <taxon>Eukaryota</taxon>
        <taxon>Fungi</taxon>
        <taxon>Dikarya</taxon>
        <taxon>Basidiomycota</taxon>
        <taxon>Agaricomycotina</taxon>
        <taxon>Tremellomycetes</taxon>
        <taxon>Tremellales</taxon>
        <taxon>Cryptococcaceae</taxon>
        <taxon>Cryptococcus</taxon>
    </lineage>
</organism>
<dbReference type="AlphaFoldDB" id="A0A1E3I259"/>
<feature type="compositionally biased region" description="Basic residues" evidence="1">
    <location>
        <begin position="97"/>
        <end position="108"/>
    </location>
</feature>
<comment type="caution">
    <text evidence="2">The sequence shown here is derived from an EMBL/GenBank/DDBJ whole genome shotgun (WGS) entry which is preliminary data.</text>
</comment>
<dbReference type="Proteomes" id="UP000094065">
    <property type="component" value="Unassembled WGS sequence"/>
</dbReference>
<name>A0A1E3I259_9TREE</name>
<evidence type="ECO:0000313" key="2">
    <source>
        <dbReference type="EMBL" id="ODN82674.1"/>
    </source>
</evidence>
<gene>
    <name evidence="2" type="ORF">L202_00968</name>
</gene>
<reference evidence="2 3" key="1">
    <citation type="submission" date="2016-06" db="EMBL/GenBank/DDBJ databases">
        <title>Evolution of pathogenesis and genome organization in the Tremellales.</title>
        <authorList>
            <person name="Cuomo C."/>
            <person name="Litvintseva A."/>
            <person name="Heitman J."/>
            <person name="Chen Y."/>
            <person name="Sun S."/>
            <person name="Springer D."/>
            <person name="Dromer F."/>
            <person name="Young S."/>
            <person name="Zeng Q."/>
            <person name="Chapman S."/>
            <person name="Gujja S."/>
            <person name="Saif S."/>
            <person name="Birren B."/>
        </authorList>
    </citation>
    <scope>NUCLEOTIDE SEQUENCE [LARGE SCALE GENOMIC DNA]</scope>
    <source>
        <strain evidence="2 3">CBS 6039</strain>
    </source>
</reference>
<keyword evidence="3" id="KW-1185">Reference proteome</keyword>
<dbReference type="GeneID" id="30152277"/>
<proteinExistence type="predicted"/>
<dbReference type="EMBL" id="AWGJ01000002">
    <property type="protein sequence ID" value="ODN82674.1"/>
    <property type="molecule type" value="Genomic_DNA"/>
</dbReference>